<dbReference type="PANTHER" id="PTHR35563">
    <property type="entry name" value="BARREL METAL-DEPENDENT HYDROLASE, PUTATIVE (AFU_ORTHOLOGUE AFUA_1G16240)-RELATED"/>
    <property type="match status" value="1"/>
</dbReference>
<dbReference type="InterPro" id="IPR006680">
    <property type="entry name" value="Amidohydro-rel"/>
</dbReference>
<name>A0A1H1YM49_9ACTN</name>
<dbReference type="EMBL" id="LT629772">
    <property type="protein sequence ID" value="SDT22481.1"/>
    <property type="molecule type" value="Genomic_DNA"/>
</dbReference>
<accession>A0A1H1YM49</accession>
<evidence type="ECO:0000313" key="2">
    <source>
        <dbReference type="EMBL" id="SDT22481.1"/>
    </source>
</evidence>
<dbReference type="Pfam" id="PF04909">
    <property type="entry name" value="Amidohydro_2"/>
    <property type="match status" value="1"/>
</dbReference>
<dbReference type="AlphaFoldDB" id="A0A1H1YM49"/>
<keyword evidence="3" id="KW-1185">Reference proteome</keyword>
<gene>
    <name evidence="2" type="ORF">SAMN04489812_4663</name>
</gene>
<organism evidence="2 3">
    <name type="scientific">Microlunatus soli</name>
    <dbReference type="NCBI Taxonomy" id="630515"/>
    <lineage>
        <taxon>Bacteria</taxon>
        <taxon>Bacillati</taxon>
        <taxon>Actinomycetota</taxon>
        <taxon>Actinomycetes</taxon>
        <taxon>Propionibacteriales</taxon>
        <taxon>Propionibacteriaceae</taxon>
        <taxon>Microlunatus</taxon>
    </lineage>
</organism>
<evidence type="ECO:0000259" key="1">
    <source>
        <dbReference type="Pfam" id="PF04909"/>
    </source>
</evidence>
<dbReference type="RefSeq" id="WP_197679828.1">
    <property type="nucleotide sequence ID" value="NZ_LT629772.1"/>
</dbReference>
<dbReference type="SUPFAM" id="SSF51556">
    <property type="entry name" value="Metallo-dependent hydrolases"/>
    <property type="match status" value="1"/>
</dbReference>
<dbReference type="STRING" id="630515.SAMN04489812_4663"/>
<dbReference type="Gene3D" id="3.20.20.140">
    <property type="entry name" value="Metal-dependent hydrolases"/>
    <property type="match status" value="1"/>
</dbReference>
<dbReference type="PANTHER" id="PTHR35563:SF2">
    <property type="entry name" value="BARREL METAL-DEPENDENT HYDROLASE, PUTATIVE (AFU_ORTHOLOGUE AFUA_1G16240)-RELATED"/>
    <property type="match status" value="1"/>
</dbReference>
<feature type="domain" description="Amidohydrolase-related" evidence="1">
    <location>
        <begin position="5"/>
        <end position="279"/>
    </location>
</feature>
<evidence type="ECO:0000313" key="3">
    <source>
        <dbReference type="Proteomes" id="UP000199103"/>
    </source>
</evidence>
<protein>
    <submittedName>
        <fullName evidence="2">Predicted metal-dependent hydrolase, TIM-barrel fold</fullName>
    </submittedName>
</protein>
<dbReference type="Proteomes" id="UP000199103">
    <property type="component" value="Chromosome I"/>
</dbReference>
<dbReference type="InterPro" id="IPR052358">
    <property type="entry name" value="Aro_Compnd_Degr_Hydrolases"/>
</dbReference>
<dbReference type="InterPro" id="IPR032466">
    <property type="entry name" value="Metal_Hydrolase"/>
</dbReference>
<sequence length="285" mass="30980">MSTTIDAHTHVIAVDEESYPVDPIGGKRSTWSTEHPVDIDGLLRALDTAGVERSVAVQASTVYGHDNSYVAEAVRRHPDRFIGVYSIDAMASDAVQKIQHWQGFGLSGFRLFTTGTTMPGQADWLGDPASYPAWSYAQEHGIPICLQMTLDGIPALQRTLAEFPRSRVVLDHCARPVLSDGAPYRRAQGLFDLAEHPGVYLKLTHRALQAAAEGRSTVEEFLAALVETYGSERLMWGSNYPAASGELVDLVAAARGELSSLSEEDLANVFGRTVAAFYALDEKDA</sequence>
<dbReference type="GO" id="GO:0016787">
    <property type="term" value="F:hydrolase activity"/>
    <property type="evidence" value="ECO:0007669"/>
    <property type="project" value="UniProtKB-KW"/>
</dbReference>
<proteinExistence type="predicted"/>
<keyword evidence="2" id="KW-0378">Hydrolase</keyword>
<reference evidence="2 3" key="1">
    <citation type="submission" date="2016-10" db="EMBL/GenBank/DDBJ databases">
        <authorList>
            <person name="de Groot N.N."/>
        </authorList>
    </citation>
    <scope>NUCLEOTIDE SEQUENCE [LARGE SCALE GENOMIC DNA]</scope>
    <source>
        <strain evidence="2 3">DSM 21800</strain>
    </source>
</reference>